<dbReference type="EMBL" id="CP060782">
    <property type="protein sequence ID" value="QNP44869.1"/>
    <property type="molecule type" value="Genomic_DNA"/>
</dbReference>
<keyword evidence="1" id="KW-0732">Signal</keyword>
<dbReference type="RefSeq" id="WP_187707827.1">
    <property type="nucleotide sequence ID" value="NZ_CP060782.1"/>
</dbReference>
<organism evidence="2 3">
    <name type="scientific">Sphingomonas sediminicola</name>
    <dbReference type="NCBI Taxonomy" id="386874"/>
    <lineage>
        <taxon>Bacteria</taxon>
        <taxon>Pseudomonadati</taxon>
        <taxon>Pseudomonadota</taxon>
        <taxon>Alphaproteobacteria</taxon>
        <taxon>Sphingomonadales</taxon>
        <taxon>Sphingomonadaceae</taxon>
        <taxon>Sphingomonas</taxon>
    </lineage>
</organism>
<evidence type="ECO:0000313" key="2">
    <source>
        <dbReference type="EMBL" id="QNP44869.1"/>
    </source>
</evidence>
<evidence type="ECO:0000313" key="3">
    <source>
        <dbReference type="Proteomes" id="UP000516105"/>
    </source>
</evidence>
<dbReference type="Proteomes" id="UP000516105">
    <property type="component" value="Chromosome"/>
</dbReference>
<name>A0ABX6T4V9_9SPHN</name>
<keyword evidence="3" id="KW-1185">Reference proteome</keyword>
<gene>
    <name evidence="2" type="ORF">H9L14_08910</name>
</gene>
<accession>A0ABX6T4V9</accession>
<evidence type="ECO:0008006" key="4">
    <source>
        <dbReference type="Google" id="ProtNLM"/>
    </source>
</evidence>
<reference evidence="2 3" key="1">
    <citation type="submission" date="2020-08" db="EMBL/GenBank/DDBJ databases">
        <title>Genome sequence of Sphingomonas sediminicola KACC 15039T.</title>
        <authorList>
            <person name="Hyun D.-W."/>
            <person name="Bae J.-W."/>
        </authorList>
    </citation>
    <scope>NUCLEOTIDE SEQUENCE [LARGE SCALE GENOMIC DNA]</scope>
    <source>
        <strain evidence="2 3">KACC 15039</strain>
    </source>
</reference>
<feature type="signal peptide" evidence="1">
    <location>
        <begin position="1"/>
        <end position="21"/>
    </location>
</feature>
<proteinExistence type="predicted"/>
<sequence>MARKALIVALSVIATASPAFATNRDTTPTTTAPAGTPETKYCMHIEAITGSRLEKTKCWTREEWAEQGVDVDLDWAKEGVRTIG</sequence>
<feature type="chain" id="PRO_5046012368" description="PepSY domain-containing protein" evidence="1">
    <location>
        <begin position="22"/>
        <end position="84"/>
    </location>
</feature>
<evidence type="ECO:0000256" key="1">
    <source>
        <dbReference type="SAM" id="SignalP"/>
    </source>
</evidence>
<protein>
    <recommendedName>
        <fullName evidence="4">PepSY domain-containing protein</fullName>
    </recommendedName>
</protein>